<dbReference type="EMBL" id="JBHMFI010000001">
    <property type="protein sequence ID" value="MFB9069707.1"/>
    <property type="molecule type" value="Genomic_DNA"/>
</dbReference>
<protein>
    <submittedName>
        <fullName evidence="2">Uncharacterized protein</fullName>
    </submittedName>
</protein>
<feature type="region of interest" description="Disordered" evidence="1">
    <location>
        <begin position="1"/>
        <end position="61"/>
    </location>
</feature>
<dbReference type="Proteomes" id="UP001589575">
    <property type="component" value="Unassembled WGS sequence"/>
</dbReference>
<keyword evidence="4" id="KW-1185">Reference proteome</keyword>
<reference evidence="2 4" key="1">
    <citation type="submission" date="2024-09" db="EMBL/GenBank/DDBJ databases">
        <authorList>
            <person name="Sun Q."/>
            <person name="Mori K."/>
        </authorList>
    </citation>
    <scope>NUCLEOTIDE SEQUENCE [LARGE SCALE GENOMIC DNA]</scope>
    <source>
        <strain evidence="2 4">CCM 7609</strain>
    </source>
</reference>
<evidence type="ECO:0000313" key="2">
    <source>
        <dbReference type="EMBL" id="MFB9069707.1"/>
    </source>
</evidence>
<accession>A0ABV5FSQ2</accession>
<proteinExistence type="predicted"/>
<organism evidence="2 4">
    <name type="scientific">Citricoccus parietis</name>
    <dbReference type="NCBI Taxonomy" id="592307"/>
    <lineage>
        <taxon>Bacteria</taxon>
        <taxon>Bacillati</taxon>
        <taxon>Actinomycetota</taxon>
        <taxon>Actinomycetes</taxon>
        <taxon>Micrococcales</taxon>
        <taxon>Micrococcaceae</taxon>
        <taxon>Citricoccus</taxon>
    </lineage>
</organism>
<name>A0ABV5FSQ2_9MICC</name>
<evidence type="ECO:0000313" key="3">
    <source>
        <dbReference type="EMBL" id="MFB9074910.1"/>
    </source>
</evidence>
<comment type="caution">
    <text evidence="2">The sequence shown here is derived from an EMBL/GenBank/DDBJ whole genome shotgun (WGS) entry which is preliminary data.</text>
</comment>
<evidence type="ECO:0000256" key="1">
    <source>
        <dbReference type="SAM" id="MobiDB-lite"/>
    </source>
</evidence>
<dbReference type="EMBL" id="JBHMFI010000004">
    <property type="protein sequence ID" value="MFB9074910.1"/>
    <property type="molecule type" value="Genomic_DNA"/>
</dbReference>
<evidence type="ECO:0000313" key="4">
    <source>
        <dbReference type="Proteomes" id="UP001589575"/>
    </source>
</evidence>
<gene>
    <name evidence="2" type="ORF">ACFFX0_00225</name>
    <name evidence="3" type="ORF">ACFFX0_28485</name>
</gene>
<sequence>MISASTTWPRRIPIGSVRSNASRPRSRCRSRLHQFLEVRDPPTPAESASISRVKQWIPPSC</sequence>